<protein>
    <recommendedName>
        <fullName evidence="2">Peptidase M12B domain-containing protein</fullName>
    </recommendedName>
</protein>
<evidence type="ECO:0000313" key="3">
    <source>
        <dbReference type="EMBL" id="KFD69109.1"/>
    </source>
</evidence>
<proteinExistence type="predicted"/>
<dbReference type="InterPro" id="IPR024079">
    <property type="entry name" value="MetalloPept_cat_dom_sf"/>
</dbReference>
<dbReference type="PANTHER" id="PTHR11905">
    <property type="entry name" value="ADAM A DISINTEGRIN AND METALLOPROTEASE DOMAIN"/>
    <property type="match status" value="1"/>
</dbReference>
<dbReference type="EMBL" id="KL367498">
    <property type="protein sequence ID" value="KFD69109.1"/>
    <property type="molecule type" value="Genomic_DNA"/>
</dbReference>
<evidence type="ECO:0000259" key="2">
    <source>
        <dbReference type="PROSITE" id="PS50215"/>
    </source>
</evidence>
<organism evidence="3">
    <name type="scientific">Trichuris suis</name>
    <name type="common">pig whipworm</name>
    <dbReference type="NCBI Taxonomy" id="68888"/>
    <lineage>
        <taxon>Eukaryota</taxon>
        <taxon>Metazoa</taxon>
        <taxon>Ecdysozoa</taxon>
        <taxon>Nematoda</taxon>
        <taxon>Enoplea</taxon>
        <taxon>Dorylaimia</taxon>
        <taxon>Trichinellida</taxon>
        <taxon>Trichuridae</taxon>
        <taxon>Trichuris</taxon>
    </lineage>
</organism>
<dbReference type="InterPro" id="IPR001590">
    <property type="entry name" value="Peptidase_M12B"/>
</dbReference>
<feature type="non-terminal residue" evidence="3">
    <location>
        <position position="322"/>
    </location>
</feature>
<sequence>MLLSQNGQYKAVIDSVINVRPIWKGQCYYQGIVVKHPSSSVSLSTCHGLRGAIIMENNTYLIVPLNPRNSTSYPHAFVSLPMGSKTRDGKVKPYYLQEPYLNPLVKRMKLNLEELFYFYFDVVNTMDLLLQQIHVRLSIVHAELWVDKNLIDIADDAFSTLDILAQTLTDRVDRNSADITVVLSATGANEPQLAVFTNSVCTNNATGLVRIPEKFHPFFTSQMMMRAIGHILGVLLDDNGTKRGRKYDDKIMESGYKMGDLTERTYMQIYQSTHYLRQNVLALASKDEGRCLLNLPLQGNGRAKCGNRVVDEGEECDCGTEK</sequence>
<dbReference type="SUPFAM" id="SSF55486">
    <property type="entry name" value="Metalloproteases ('zincins'), catalytic domain"/>
    <property type="match status" value="1"/>
</dbReference>
<dbReference type="Gene3D" id="3.40.390.10">
    <property type="entry name" value="Collagenase (Catalytic Domain)"/>
    <property type="match status" value="1"/>
</dbReference>
<reference evidence="3" key="1">
    <citation type="journal article" date="2014" name="Nat. Genet.">
        <title>Genome and transcriptome of the porcine whipworm Trichuris suis.</title>
        <authorList>
            <person name="Jex A.R."/>
            <person name="Nejsum P."/>
            <person name="Schwarz E.M."/>
            <person name="Hu L."/>
            <person name="Young N.D."/>
            <person name="Hall R.S."/>
            <person name="Korhonen P.K."/>
            <person name="Liao S."/>
            <person name="Thamsborg S."/>
            <person name="Xia J."/>
            <person name="Xu P."/>
            <person name="Wang S."/>
            <person name="Scheerlinck J.P."/>
            <person name="Hofmann A."/>
            <person name="Sternberg P.W."/>
            <person name="Wang J."/>
            <person name="Gasser R.B."/>
        </authorList>
    </citation>
    <scope>NUCLEOTIDE SEQUENCE [LARGE SCALE GENOMIC DNA]</scope>
    <source>
        <strain evidence="3">DCEP-RM93F</strain>
    </source>
</reference>
<accession>A0A085NI13</accession>
<evidence type="ECO:0000256" key="1">
    <source>
        <dbReference type="PROSITE-ProRule" id="PRU00276"/>
    </source>
</evidence>
<feature type="domain" description="Peptidase M12B" evidence="2">
    <location>
        <begin position="102"/>
        <end position="296"/>
    </location>
</feature>
<comment type="caution">
    <text evidence="1">Lacks conserved residue(s) required for the propagation of feature annotation.</text>
</comment>
<dbReference type="Proteomes" id="UP000030758">
    <property type="component" value="Unassembled WGS sequence"/>
</dbReference>
<dbReference type="Pfam" id="PF01421">
    <property type="entry name" value="Reprolysin"/>
    <property type="match status" value="1"/>
</dbReference>
<dbReference type="PANTHER" id="PTHR11905:SF248">
    <property type="entry name" value="DISINTEGRIN AND METALLOPROTEINASE DOMAIN-CONTAINING PROTEIN UNC-71"/>
    <property type="match status" value="1"/>
</dbReference>
<dbReference type="PROSITE" id="PS50215">
    <property type="entry name" value="ADAM_MEPRO"/>
    <property type="match status" value="1"/>
</dbReference>
<dbReference type="AlphaFoldDB" id="A0A085NI13"/>
<gene>
    <name evidence="3" type="ORF">M514_03009</name>
</gene>
<dbReference type="GO" id="GO:0006509">
    <property type="term" value="P:membrane protein ectodomain proteolysis"/>
    <property type="evidence" value="ECO:0007669"/>
    <property type="project" value="TreeGrafter"/>
</dbReference>
<dbReference type="GO" id="GO:0004222">
    <property type="term" value="F:metalloendopeptidase activity"/>
    <property type="evidence" value="ECO:0007669"/>
    <property type="project" value="InterPro"/>
</dbReference>
<name>A0A085NI13_9BILA</name>